<keyword evidence="3" id="KW-1185">Reference proteome</keyword>
<dbReference type="InterPro" id="IPR052894">
    <property type="entry name" value="AsmA-related"/>
</dbReference>
<evidence type="ECO:0000313" key="2">
    <source>
        <dbReference type="EMBL" id="CAG5012114.1"/>
    </source>
</evidence>
<sequence>MFPKLLKAFGIAALIVGVLLGGIEVWVSRNQEKIFRKIQATVNENLNGNLAVGRFKFRPFIGGFGLNFTLSDVTLTDTLYNSHKTPFLQAGTIHVALNLNGIFSGNFKVENLVLKDGGLRIFVRKDGYSNLSIFSNNKKKRDNKSEKGIDEDLIAKLKKLRFINYEVTYSDSTTAKEYGAILRDVTNELVQEGSQINGNFRGNVFFKGLIFKPARGGFLVNQETDLSLVIAYDQDLKELRILPSTLQNATHDVIGIKGNFDLADSVKKFSMFFDARKIQVANALPLLPKIVSAQIDSIGIKTRVDTEVKLVGKFGPMQPRLDVHFKTDTFNYDLPVGNLKKMVADGHYTNQADTTQIPNVFNTRLTAPSVRGFFESLPFNFKLTVNNFRDPRAVLDGYIKADSISLDGLLDPKRYRFNQGSADIEFHFDGNLKKFYNPGKDKFDGQLWGKASIKDVAMDYLPRKVHLKKITGEFMFNEKAMVFPDLSFHDGQNMLYVKGKVMDLIPYLFGSPKPLRALVDINIPSWQLNWLEPLLANRGAPKQARKKKLKLTSLLDDVIDNMSIAARLRSGNLKYKSFKASNVMGDFEIIDNSVRIKSFSMNAFGKGHFEVSGELDNSGKNPLPHVALRGNIRNANVNSVFSSFNDFGQKSITDANIRGLLNTSFNFQSRLNNNVRLVPSSMQGEVHMDLRNAYILNFEPFLKMKKLIFKNRNFERVQLAPIVTDFKLSGEEIEIRPLEIESNVMTLYIDGVYSFGRKTNINIQIPLSNLKKRDSTYVLNPNDPKTKEGSNIYLRAIDEGGEVNFKLAFRKKKDKPKDKEQR</sequence>
<evidence type="ECO:0000313" key="3">
    <source>
        <dbReference type="Proteomes" id="UP000680038"/>
    </source>
</evidence>
<keyword evidence="1" id="KW-0472">Membrane</keyword>
<keyword evidence="1" id="KW-0812">Transmembrane</keyword>
<evidence type="ECO:0000256" key="1">
    <source>
        <dbReference type="SAM" id="Phobius"/>
    </source>
</evidence>
<dbReference type="Proteomes" id="UP000680038">
    <property type="component" value="Unassembled WGS sequence"/>
</dbReference>
<dbReference type="PANTHER" id="PTHR30441">
    <property type="entry name" value="DUF748 DOMAIN-CONTAINING PROTEIN"/>
    <property type="match status" value="1"/>
</dbReference>
<accession>A0A916JFP4</accession>
<proteinExistence type="predicted"/>
<name>A0A916JFP4_9BACT</name>
<gene>
    <name evidence="2" type="ORF">DYBT9275_05109</name>
</gene>
<feature type="transmembrane region" description="Helical" evidence="1">
    <location>
        <begin position="6"/>
        <end position="27"/>
    </location>
</feature>
<dbReference type="EMBL" id="CAJRAF010000002">
    <property type="protein sequence ID" value="CAG5012114.1"/>
    <property type="molecule type" value="Genomic_DNA"/>
</dbReference>
<dbReference type="GO" id="GO:0005886">
    <property type="term" value="C:plasma membrane"/>
    <property type="evidence" value="ECO:0007669"/>
    <property type="project" value="TreeGrafter"/>
</dbReference>
<dbReference type="AlphaFoldDB" id="A0A916JFP4"/>
<reference evidence="2" key="1">
    <citation type="submission" date="2021-04" db="EMBL/GenBank/DDBJ databases">
        <authorList>
            <person name="Rodrigo-Torres L."/>
            <person name="Arahal R. D."/>
            <person name="Lucena T."/>
        </authorList>
    </citation>
    <scope>NUCLEOTIDE SEQUENCE</scope>
    <source>
        <strain evidence="2">CECT 9275</strain>
    </source>
</reference>
<dbReference type="PANTHER" id="PTHR30441:SF8">
    <property type="entry name" value="DUF748 DOMAIN-CONTAINING PROTEIN"/>
    <property type="match status" value="1"/>
</dbReference>
<organism evidence="2 3">
    <name type="scientific">Dyadobacter helix</name>
    <dbReference type="NCBI Taxonomy" id="2822344"/>
    <lineage>
        <taxon>Bacteria</taxon>
        <taxon>Pseudomonadati</taxon>
        <taxon>Bacteroidota</taxon>
        <taxon>Cytophagia</taxon>
        <taxon>Cytophagales</taxon>
        <taxon>Spirosomataceae</taxon>
        <taxon>Dyadobacter</taxon>
    </lineage>
</organism>
<dbReference type="RefSeq" id="WP_215241361.1">
    <property type="nucleotide sequence ID" value="NZ_CAJRAF010000002.1"/>
</dbReference>
<keyword evidence="1" id="KW-1133">Transmembrane helix</keyword>
<protein>
    <recommendedName>
        <fullName evidence="4">AsmA family protein</fullName>
    </recommendedName>
</protein>
<comment type="caution">
    <text evidence="2">The sequence shown here is derived from an EMBL/GenBank/DDBJ whole genome shotgun (WGS) entry which is preliminary data.</text>
</comment>
<evidence type="ECO:0008006" key="4">
    <source>
        <dbReference type="Google" id="ProtNLM"/>
    </source>
</evidence>
<dbReference type="GO" id="GO:0090313">
    <property type="term" value="P:regulation of protein targeting to membrane"/>
    <property type="evidence" value="ECO:0007669"/>
    <property type="project" value="TreeGrafter"/>
</dbReference>